<evidence type="ECO:0000259" key="1">
    <source>
        <dbReference type="PROSITE" id="PS51208"/>
    </source>
</evidence>
<accession>A0ABY2KQF9</accession>
<organism evidence="2 3">
    <name type="scientific">Pseudotabrizicola sediminis</name>
    <dbReference type="NCBI Taxonomy" id="2486418"/>
    <lineage>
        <taxon>Bacteria</taxon>
        <taxon>Pseudomonadati</taxon>
        <taxon>Pseudomonadota</taxon>
        <taxon>Alphaproteobacteria</taxon>
        <taxon>Rhodobacterales</taxon>
        <taxon>Paracoccaceae</taxon>
        <taxon>Pseudotabrizicola</taxon>
    </lineage>
</organism>
<dbReference type="SMART" id="SM00869">
    <property type="entry name" value="Autotransporter"/>
    <property type="match status" value="1"/>
</dbReference>
<dbReference type="Pfam" id="PF03797">
    <property type="entry name" value="Autotransporter"/>
    <property type="match status" value="1"/>
</dbReference>
<name>A0ABY2KQF9_9RHOB</name>
<evidence type="ECO:0000313" key="3">
    <source>
        <dbReference type="Proteomes" id="UP000297741"/>
    </source>
</evidence>
<gene>
    <name evidence="2" type="ORF">EEB11_04820</name>
</gene>
<sequence>MYQSNLTITITCTPAAAPASDTIVSQAATISAASQSRAISNGIAANTRSRLGAGGSNTVSRSGMFFSTQNATRSALETAEYNLWVSGELRNFNGGLDGFSADLTLGVDRLINENMLAGLLLAYGRTDLDDGLGEATVDSPAIGAYFASRFAGDLILDAYLAYARPETETAGTTFKSDRVSAGLMLSGQYALSTGTMRPFARLNASVEDQPAYTGTNGPVAATDLRSHTASVGARFESAVALGSTGLLPYISGAIDYGYTDNGLSASDDFFYPRFGFGVAGPVGTGYVALDVDAGKARSDTYDVGLRLTYEAKF</sequence>
<dbReference type="Proteomes" id="UP000297741">
    <property type="component" value="Unassembled WGS sequence"/>
</dbReference>
<comment type="caution">
    <text evidence="2">The sequence shown here is derived from an EMBL/GenBank/DDBJ whole genome shotgun (WGS) entry which is preliminary data.</text>
</comment>
<dbReference type="PROSITE" id="PS51208">
    <property type="entry name" value="AUTOTRANSPORTER"/>
    <property type="match status" value="1"/>
</dbReference>
<dbReference type="SUPFAM" id="SSF103515">
    <property type="entry name" value="Autotransporter"/>
    <property type="match status" value="1"/>
</dbReference>
<dbReference type="InterPro" id="IPR005546">
    <property type="entry name" value="Autotransporte_beta"/>
</dbReference>
<evidence type="ECO:0000313" key="2">
    <source>
        <dbReference type="EMBL" id="TGD44879.1"/>
    </source>
</evidence>
<reference evidence="2 3" key="1">
    <citation type="submission" date="2018-11" db="EMBL/GenBank/DDBJ databases">
        <title>Tabrizicola sp. isolated from sediment of alpine lake.</title>
        <authorList>
            <person name="Liu Z."/>
        </authorList>
    </citation>
    <scope>NUCLEOTIDE SEQUENCE [LARGE SCALE GENOMIC DNA]</scope>
    <source>
        <strain evidence="2 3">DRYC-M-16</strain>
    </source>
</reference>
<protein>
    <submittedName>
        <fullName evidence="2">Autotransporter outer membrane beta-barrel domain-containing protein</fullName>
    </submittedName>
</protein>
<dbReference type="InterPro" id="IPR036709">
    <property type="entry name" value="Autotransporte_beta_dom_sf"/>
</dbReference>
<proteinExistence type="predicted"/>
<dbReference type="EMBL" id="RPEM01000002">
    <property type="protein sequence ID" value="TGD44879.1"/>
    <property type="molecule type" value="Genomic_DNA"/>
</dbReference>
<feature type="domain" description="Autotransporter" evidence="1">
    <location>
        <begin position="76"/>
        <end position="313"/>
    </location>
</feature>
<dbReference type="Gene3D" id="2.40.128.130">
    <property type="entry name" value="Autotransporter beta-domain"/>
    <property type="match status" value="1"/>
</dbReference>
<keyword evidence="3" id="KW-1185">Reference proteome</keyword>